<dbReference type="RefSeq" id="WP_166508606.1">
    <property type="nucleotide sequence ID" value="NZ_CP043026.1"/>
</dbReference>
<keyword evidence="2" id="KW-1185">Reference proteome</keyword>
<proteinExistence type="predicted"/>
<organism evidence="1 2">
    <name type="scientific">Spiroplasma chinense</name>
    <dbReference type="NCBI Taxonomy" id="216932"/>
    <lineage>
        <taxon>Bacteria</taxon>
        <taxon>Bacillati</taxon>
        <taxon>Mycoplasmatota</taxon>
        <taxon>Mollicutes</taxon>
        <taxon>Entomoplasmatales</taxon>
        <taxon>Spiroplasmataceae</taxon>
        <taxon>Spiroplasma</taxon>
    </lineage>
</organism>
<name>A0A5B9Y891_9MOLU</name>
<accession>A0A5B9Y891</accession>
<gene>
    <name evidence="1" type="ORF">SCHIN_v1c10490</name>
</gene>
<evidence type="ECO:0000313" key="1">
    <source>
        <dbReference type="EMBL" id="QEH62242.1"/>
    </source>
</evidence>
<sequence length="416" mass="48784">MNIAIDNDIDLNSSDRQDTIKVENSSQDVNKNFDLDIVFQNEVVMKNNKKYFKLFFRPSISEKKWNSICSYYFGKNPNAQSISLYFNGGTCVFYAQVGSELKQIVFEDKTDRVDFGYYRISKSENNKYEFLNYEFKSVLIPYEYFEDNNFPTIRYTASYKYTGNFVDEGSVTGLINLNRKPQIYRSKNNLTQYNLISSYLTNQFNVKYETGNRDLITREIDYEVLNTSVNRLDFDVSLKFKESWLGKVETSIYGTLVTNFLNQYVSGVSKVIGVSSTNEILLNNKESYYDLKLKDDAISSRNDQYLIENQNFTAIDWKTNKVSESIYGQKGILLNPLISDRVVFKKTLKLNDLNLVFENEFLDSDYTNIFNSRIDLNFEAVKVEELNYLHEDYYEVDWNDKESAIKFIHENQKNIL</sequence>
<dbReference type="Proteomes" id="UP000323144">
    <property type="component" value="Chromosome"/>
</dbReference>
<dbReference type="EMBL" id="CP043026">
    <property type="protein sequence ID" value="QEH62242.1"/>
    <property type="molecule type" value="Genomic_DNA"/>
</dbReference>
<protein>
    <submittedName>
        <fullName evidence="1">Uncharacterized protein</fullName>
    </submittedName>
</protein>
<dbReference type="KEGG" id="schi:SCHIN_v1c10490"/>
<evidence type="ECO:0000313" key="2">
    <source>
        <dbReference type="Proteomes" id="UP000323144"/>
    </source>
</evidence>
<dbReference type="AlphaFoldDB" id="A0A5B9Y891"/>
<reference evidence="1 2" key="1">
    <citation type="submission" date="2019-08" db="EMBL/GenBank/DDBJ databases">
        <title>Complete genome sequence of Spiroplasma chinense CCH (DSM 19755).</title>
        <authorList>
            <person name="Shen H.-Y."/>
            <person name="Lin Y.-C."/>
            <person name="Chou L."/>
            <person name="Kuo C.-H."/>
        </authorList>
    </citation>
    <scope>NUCLEOTIDE SEQUENCE [LARGE SCALE GENOMIC DNA]</scope>
    <source>
        <strain evidence="1 2">CCH</strain>
    </source>
</reference>